<dbReference type="RefSeq" id="WP_163799186.1">
    <property type="nucleotide sequence ID" value="NZ_AP022588.1"/>
</dbReference>
<evidence type="ECO:0000256" key="1">
    <source>
        <dbReference type="ARBA" id="ARBA00022723"/>
    </source>
</evidence>
<dbReference type="GO" id="GO:0016853">
    <property type="term" value="F:isomerase activity"/>
    <property type="evidence" value="ECO:0007669"/>
    <property type="project" value="UniProtKB-KW"/>
</dbReference>
<evidence type="ECO:0000259" key="2">
    <source>
        <dbReference type="Pfam" id="PF01557"/>
    </source>
</evidence>
<dbReference type="Proteomes" id="UP000467193">
    <property type="component" value="Chromosome"/>
</dbReference>
<dbReference type="PANTHER" id="PTHR11820:SF7">
    <property type="entry name" value="ACYLPYRUVASE FAHD1, MITOCHONDRIAL"/>
    <property type="match status" value="1"/>
</dbReference>
<feature type="domain" description="Rv2993c-like N-terminal" evidence="3">
    <location>
        <begin position="1"/>
        <end position="50"/>
    </location>
</feature>
<dbReference type="InterPro" id="IPR036663">
    <property type="entry name" value="Fumarylacetoacetase_C_sf"/>
</dbReference>
<keyword evidence="5" id="KW-1185">Reference proteome</keyword>
<dbReference type="GO" id="GO:0046872">
    <property type="term" value="F:metal ion binding"/>
    <property type="evidence" value="ECO:0007669"/>
    <property type="project" value="UniProtKB-KW"/>
</dbReference>
<proteinExistence type="predicted"/>
<sequence>MRYARIEAKGRTTWALVTEDGFQELAGPPRGDVRPGAATIDRGEARLLAPVAPSKIFCLGRNYAAHRSEMGFTHDGAPSVFMKPLTTIIGPGDDIVLPPRSLSDHVEHEAELAVVIGRTARFVSAADALTYVLGYTCANDVSARDLQRSDPHPTRGKGFDTFCPVGPWIETDLDAISGVRLRCRVNGTLRQDASTADMTYDIPFLIEYLSGFSTLHPGDLILTGSPGGTEAIHAGDRIEVDVEGIGTLTNGVVAADRS</sequence>
<protein>
    <submittedName>
        <fullName evidence="4">2-hydroxyhepta-2,4-diene-1,7-dioate isomerase</fullName>
    </submittedName>
</protein>
<dbReference type="InterPro" id="IPR018833">
    <property type="entry name" value="Rv2993c-like_N"/>
</dbReference>
<dbReference type="Gene3D" id="3.90.850.10">
    <property type="entry name" value="Fumarylacetoacetase-like, C-terminal domain"/>
    <property type="match status" value="1"/>
</dbReference>
<accession>A0A7I7QUF6</accession>
<dbReference type="KEGG" id="msei:MSEDJ_41040"/>
<dbReference type="AlphaFoldDB" id="A0A7I7QUF6"/>
<dbReference type="FunFam" id="3.90.850.10:FF:000002">
    <property type="entry name" value="2-hydroxyhepta-2,4-diene-1,7-dioate isomerase"/>
    <property type="match status" value="1"/>
</dbReference>
<dbReference type="Pfam" id="PF10370">
    <property type="entry name" value="Rv2993c-like_N"/>
    <property type="match status" value="1"/>
</dbReference>
<organism evidence="4 5">
    <name type="scientific">Mycolicibacterium sediminis</name>
    <dbReference type="NCBI Taxonomy" id="1286180"/>
    <lineage>
        <taxon>Bacteria</taxon>
        <taxon>Bacillati</taxon>
        <taxon>Actinomycetota</taxon>
        <taxon>Actinomycetes</taxon>
        <taxon>Mycobacteriales</taxon>
        <taxon>Mycobacteriaceae</taxon>
        <taxon>Mycolicibacterium</taxon>
    </lineage>
</organism>
<dbReference type="PANTHER" id="PTHR11820">
    <property type="entry name" value="ACYLPYRUVASE"/>
    <property type="match status" value="1"/>
</dbReference>
<evidence type="ECO:0000259" key="3">
    <source>
        <dbReference type="Pfam" id="PF10370"/>
    </source>
</evidence>
<reference evidence="4 5" key="1">
    <citation type="journal article" date="2019" name="Emerg. Microbes Infect.">
        <title>Comprehensive subspecies identification of 175 nontuberculous mycobacteria species based on 7547 genomic profiles.</title>
        <authorList>
            <person name="Matsumoto Y."/>
            <person name="Kinjo T."/>
            <person name="Motooka D."/>
            <person name="Nabeya D."/>
            <person name="Jung N."/>
            <person name="Uechi K."/>
            <person name="Horii T."/>
            <person name="Iida T."/>
            <person name="Fujita J."/>
            <person name="Nakamura S."/>
        </authorList>
    </citation>
    <scope>NUCLEOTIDE SEQUENCE [LARGE SCALE GENOMIC DNA]</scope>
    <source>
        <strain evidence="4 5">JCM 17899</strain>
    </source>
</reference>
<dbReference type="EMBL" id="AP022588">
    <property type="protein sequence ID" value="BBY30008.1"/>
    <property type="molecule type" value="Genomic_DNA"/>
</dbReference>
<evidence type="ECO:0000313" key="5">
    <source>
        <dbReference type="Proteomes" id="UP000467193"/>
    </source>
</evidence>
<keyword evidence="1" id="KW-0479">Metal-binding</keyword>
<dbReference type="Pfam" id="PF01557">
    <property type="entry name" value="FAA_hydrolase"/>
    <property type="match status" value="1"/>
</dbReference>
<feature type="domain" description="Fumarylacetoacetase-like C-terminal" evidence="2">
    <location>
        <begin position="55"/>
        <end position="253"/>
    </location>
</feature>
<dbReference type="GO" id="GO:0018773">
    <property type="term" value="F:acetylpyruvate hydrolase activity"/>
    <property type="evidence" value="ECO:0007669"/>
    <property type="project" value="TreeGrafter"/>
</dbReference>
<keyword evidence="4" id="KW-0413">Isomerase</keyword>
<name>A0A7I7QUF6_9MYCO</name>
<dbReference type="GO" id="GO:0019752">
    <property type="term" value="P:carboxylic acid metabolic process"/>
    <property type="evidence" value="ECO:0007669"/>
    <property type="project" value="UniProtKB-ARBA"/>
</dbReference>
<dbReference type="SUPFAM" id="SSF56529">
    <property type="entry name" value="FAH"/>
    <property type="match status" value="1"/>
</dbReference>
<dbReference type="InterPro" id="IPR011234">
    <property type="entry name" value="Fumarylacetoacetase-like_C"/>
</dbReference>
<gene>
    <name evidence="4" type="ORF">MSEDJ_41040</name>
</gene>
<evidence type="ECO:0000313" key="4">
    <source>
        <dbReference type="EMBL" id="BBY30008.1"/>
    </source>
</evidence>